<keyword evidence="8" id="KW-0949">S-adenosyl-L-methionine</keyword>
<protein>
    <recommendedName>
        <fullName evidence="4 8">Ribosomal RNA small subunit methyltransferase D</fullName>
        <ecNumber evidence="3 8">2.1.1.171</ecNumber>
    </recommendedName>
</protein>
<evidence type="ECO:0000313" key="10">
    <source>
        <dbReference type="Proteomes" id="UP000283734"/>
    </source>
</evidence>
<dbReference type="Proteomes" id="UP000283734">
    <property type="component" value="Unassembled WGS sequence"/>
</dbReference>
<dbReference type="PANTHER" id="PTHR43542:SF1">
    <property type="entry name" value="METHYLTRANSFERASE"/>
    <property type="match status" value="1"/>
</dbReference>
<dbReference type="EMBL" id="QYYA01000002">
    <property type="protein sequence ID" value="RJG18290.1"/>
    <property type="molecule type" value="Genomic_DNA"/>
</dbReference>
<dbReference type="GO" id="GO:0052913">
    <property type="term" value="F:16S rRNA (guanine(966)-N(2))-methyltransferase activity"/>
    <property type="evidence" value="ECO:0007669"/>
    <property type="project" value="UniProtKB-EC"/>
</dbReference>
<keyword evidence="6 8" id="KW-0808">Transferase</keyword>
<keyword evidence="8" id="KW-0698">rRNA processing</keyword>
<dbReference type="Pfam" id="PF03602">
    <property type="entry name" value="Cons_hypoth95"/>
    <property type="match status" value="1"/>
</dbReference>
<comment type="caution">
    <text evidence="9">The sequence shown here is derived from an EMBL/GenBank/DDBJ whole genome shotgun (WGS) entry which is preliminary data.</text>
</comment>
<keyword evidence="5 8" id="KW-0489">Methyltransferase</keyword>
<evidence type="ECO:0000256" key="7">
    <source>
        <dbReference type="ARBA" id="ARBA00048326"/>
    </source>
</evidence>
<evidence type="ECO:0000256" key="5">
    <source>
        <dbReference type="ARBA" id="ARBA00022603"/>
    </source>
</evidence>
<proteinExistence type="inferred from homology"/>
<dbReference type="InterPro" id="IPR002052">
    <property type="entry name" value="DNA_methylase_N6_adenine_CS"/>
</dbReference>
<evidence type="ECO:0000256" key="4">
    <source>
        <dbReference type="ARBA" id="ARBA00013682"/>
    </source>
</evidence>
<dbReference type="CDD" id="cd02440">
    <property type="entry name" value="AdoMet_MTases"/>
    <property type="match status" value="1"/>
</dbReference>
<sequence>MAKNKGRGGGASKGQVRIIGGAQRGLRLQFVDQGGDLRPSSDRLRETLFNWLQFELPGLRVLDLFAGSGVLGAEALSRGAATATLIEKKRERAVDLDRQLQPLFAERACVEARDALIWLQQPATPFDLVFVDPPYDLGLVEPACRSLEQHGWLAPQAWVYVESRSHDSPPQVPARWQLHREKRAGEIHARLFRCASSDAR</sequence>
<evidence type="ECO:0000256" key="6">
    <source>
        <dbReference type="ARBA" id="ARBA00022679"/>
    </source>
</evidence>
<accession>A0A418XZ36</accession>
<dbReference type="SUPFAM" id="SSF53335">
    <property type="entry name" value="S-adenosyl-L-methionine-dependent methyltransferases"/>
    <property type="match status" value="1"/>
</dbReference>
<name>A0A418XZ36_9GAMM</name>
<dbReference type="PANTHER" id="PTHR43542">
    <property type="entry name" value="METHYLTRANSFERASE"/>
    <property type="match status" value="1"/>
</dbReference>
<evidence type="ECO:0000313" key="9">
    <source>
        <dbReference type="EMBL" id="RJG18290.1"/>
    </source>
</evidence>
<dbReference type="InterPro" id="IPR004398">
    <property type="entry name" value="RNA_MeTrfase_RsmD"/>
</dbReference>
<dbReference type="RefSeq" id="WP_022985700.1">
    <property type="nucleotide sequence ID" value="NZ_CAXGPP010000005.1"/>
</dbReference>
<organism evidence="9 10">
    <name type="scientific">Alcanivorax profundi</name>
    <dbReference type="NCBI Taxonomy" id="2338368"/>
    <lineage>
        <taxon>Bacteria</taxon>
        <taxon>Pseudomonadati</taxon>
        <taxon>Pseudomonadota</taxon>
        <taxon>Gammaproteobacteria</taxon>
        <taxon>Oceanospirillales</taxon>
        <taxon>Alcanivoracaceae</taxon>
        <taxon>Alcanivorax</taxon>
    </lineage>
</organism>
<dbReference type="NCBIfam" id="TIGR00095">
    <property type="entry name" value="16S rRNA (guanine(966)-N(2))-methyltransferase RsmD"/>
    <property type="match status" value="1"/>
</dbReference>
<reference evidence="9 10" key="1">
    <citation type="submission" date="2018-09" db="EMBL/GenBank/DDBJ databases">
        <title>Alcanivorax profundi sp. nov., isolated from 1000 m-depth seawater of the Mariana Trench.</title>
        <authorList>
            <person name="Liu J."/>
        </authorList>
    </citation>
    <scope>NUCLEOTIDE SEQUENCE [LARGE SCALE GENOMIC DNA]</scope>
    <source>
        <strain evidence="9 10">MTEO17</strain>
    </source>
</reference>
<dbReference type="EC" id="2.1.1.171" evidence="3 8"/>
<comment type="similarity">
    <text evidence="2 8">Belongs to the methyltransferase superfamily. RsmD family.</text>
</comment>
<evidence type="ECO:0000256" key="8">
    <source>
        <dbReference type="PIRNR" id="PIRNR004553"/>
    </source>
</evidence>
<dbReference type="InterPro" id="IPR029063">
    <property type="entry name" value="SAM-dependent_MTases_sf"/>
</dbReference>
<comment type="catalytic activity">
    <reaction evidence="7 8">
        <text>guanosine(966) in 16S rRNA + S-adenosyl-L-methionine = N(2)-methylguanosine(966) in 16S rRNA + S-adenosyl-L-homocysteine + H(+)</text>
        <dbReference type="Rhea" id="RHEA:23548"/>
        <dbReference type="Rhea" id="RHEA-COMP:10211"/>
        <dbReference type="Rhea" id="RHEA-COMP:10212"/>
        <dbReference type="ChEBI" id="CHEBI:15378"/>
        <dbReference type="ChEBI" id="CHEBI:57856"/>
        <dbReference type="ChEBI" id="CHEBI:59789"/>
        <dbReference type="ChEBI" id="CHEBI:74269"/>
        <dbReference type="ChEBI" id="CHEBI:74481"/>
        <dbReference type="EC" id="2.1.1.171"/>
    </reaction>
</comment>
<gene>
    <name evidence="9" type="primary">rsmD</name>
    <name evidence="9" type="ORF">D4A39_07405</name>
</gene>
<comment type="function">
    <text evidence="1 8">Specifically methylates the guanine in position 966 of 16S rRNA in the assembled 30S particle.</text>
</comment>
<dbReference type="Gene3D" id="3.40.50.150">
    <property type="entry name" value="Vaccinia Virus protein VP39"/>
    <property type="match status" value="1"/>
</dbReference>
<dbReference type="PROSITE" id="PS00092">
    <property type="entry name" value="N6_MTASE"/>
    <property type="match status" value="1"/>
</dbReference>
<evidence type="ECO:0000256" key="3">
    <source>
        <dbReference type="ARBA" id="ARBA00012141"/>
    </source>
</evidence>
<evidence type="ECO:0000256" key="1">
    <source>
        <dbReference type="ARBA" id="ARBA00002649"/>
    </source>
</evidence>
<dbReference type="GO" id="GO:0003676">
    <property type="term" value="F:nucleic acid binding"/>
    <property type="evidence" value="ECO:0007669"/>
    <property type="project" value="InterPro"/>
</dbReference>
<dbReference type="OrthoDB" id="9803017at2"/>
<keyword evidence="10" id="KW-1185">Reference proteome</keyword>
<dbReference type="PIRSF" id="PIRSF004553">
    <property type="entry name" value="CHP00095"/>
    <property type="match status" value="1"/>
</dbReference>
<dbReference type="AlphaFoldDB" id="A0A418XZ36"/>
<evidence type="ECO:0000256" key="2">
    <source>
        <dbReference type="ARBA" id="ARBA00005269"/>
    </source>
</evidence>